<name>A0ACC2P4C8_9HYME</name>
<accession>A0ACC2P4C8</accession>
<evidence type="ECO:0000313" key="1">
    <source>
        <dbReference type="EMBL" id="KAJ8678247.1"/>
    </source>
</evidence>
<reference evidence="1" key="1">
    <citation type="submission" date="2023-04" db="EMBL/GenBank/DDBJ databases">
        <title>A chromosome-level genome assembly of the parasitoid wasp Eretmocerus hayati.</title>
        <authorList>
            <person name="Zhong Y."/>
            <person name="Liu S."/>
            <person name="Liu Y."/>
        </authorList>
    </citation>
    <scope>NUCLEOTIDE SEQUENCE</scope>
    <source>
        <strain evidence="1">ZJU_SS_LIU_2023</strain>
    </source>
</reference>
<keyword evidence="2" id="KW-1185">Reference proteome</keyword>
<dbReference type="Proteomes" id="UP001239111">
    <property type="component" value="Chromosome 2"/>
</dbReference>
<proteinExistence type="predicted"/>
<organism evidence="1 2">
    <name type="scientific">Eretmocerus hayati</name>
    <dbReference type="NCBI Taxonomy" id="131215"/>
    <lineage>
        <taxon>Eukaryota</taxon>
        <taxon>Metazoa</taxon>
        <taxon>Ecdysozoa</taxon>
        <taxon>Arthropoda</taxon>
        <taxon>Hexapoda</taxon>
        <taxon>Insecta</taxon>
        <taxon>Pterygota</taxon>
        <taxon>Neoptera</taxon>
        <taxon>Endopterygota</taxon>
        <taxon>Hymenoptera</taxon>
        <taxon>Apocrita</taxon>
        <taxon>Proctotrupomorpha</taxon>
        <taxon>Chalcidoidea</taxon>
        <taxon>Aphelinidae</taxon>
        <taxon>Aphelininae</taxon>
        <taxon>Eretmocerus</taxon>
    </lineage>
</organism>
<protein>
    <submittedName>
        <fullName evidence="1">Uncharacterized protein</fullName>
    </submittedName>
</protein>
<comment type="caution">
    <text evidence="1">The sequence shown here is derived from an EMBL/GenBank/DDBJ whole genome shotgun (WGS) entry which is preliminary data.</text>
</comment>
<dbReference type="EMBL" id="CM056742">
    <property type="protein sequence ID" value="KAJ8678247.1"/>
    <property type="molecule type" value="Genomic_DNA"/>
</dbReference>
<evidence type="ECO:0000313" key="2">
    <source>
        <dbReference type="Proteomes" id="UP001239111"/>
    </source>
</evidence>
<sequence length="453" mass="51128">MFNSTTPLVSIASLPIPCIYVILVRSIFEQSGTRRSRKRLTLDPVSTRNGSEKKGAVELGRYPTKVPNTKIPVSDTPPTKPHAYRELGAFWQGYQCVRNEKGDIVGAVCLDCTKKYTKHSQKFLLNHKATCKERVEPIGESQDTENASPQANKRRRSDGQSEAALVEISPNSQQRGHESNNCGPGSNNFKHLNELLAKLLVRFRIDPQEASSVHIKNIFKEINPDYEILSSNQVIGQVCRDAVQNIIRTNLQRRVTQLENVKFEVDKTSIADADRFLASLANLKDNLRNITVSQATNILLGLQSTKAYDDDEESVEEIIGGFLSSIHVASTYLNPLYRDEFITSSQQRDLFQFISIILDSEEGMACLAQYRNKTSHFESLFDTSEQIDPRRFWLTAIPFYERLGRFALNLISVLACPKKIEIAKIVNRCDTSHSNDTKLSLFHLSVIFEDLSL</sequence>
<gene>
    <name evidence="1" type="ORF">QAD02_014034</name>
</gene>